<accession>A0A5N0UQE1</accession>
<keyword evidence="1" id="KW-0472">Membrane</keyword>
<proteinExistence type="predicted"/>
<name>A0A5N0UQE1_9PSEU</name>
<dbReference type="EMBL" id="VMNW02000109">
    <property type="protein sequence ID" value="KAA9150935.1"/>
    <property type="molecule type" value="Genomic_DNA"/>
</dbReference>
<dbReference type="OrthoDB" id="3781030at2"/>
<keyword evidence="1" id="KW-0812">Transmembrane</keyword>
<comment type="caution">
    <text evidence="2">The sequence shown here is derived from an EMBL/GenBank/DDBJ whole genome shotgun (WGS) entry which is preliminary data.</text>
</comment>
<gene>
    <name evidence="2" type="ORF">FPZ12_040035</name>
</gene>
<evidence type="ECO:0000313" key="3">
    <source>
        <dbReference type="Proteomes" id="UP000319769"/>
    </source>
</evidence>
<keyword evidence="1" id="KW-1133">Transmembrane helix</keyword>
<keyword evidence="3" id="KW-1185">Reference proteome</keyword>
<feature type="transmembrane region" description="Helical" evidence="1">
    <location>
        <begin position="20"/>
        <end position="40"/>
    </location>
</feature>
<sequence>MARDPAVDPRDLDDLGPAPIDVLGIFTLSVIVLNAGMSFVSGSRDPPGQGRLDDRRRGPWILLTFARTPFLFPVMRTLLTGASRERAELNWRESPTHRHVPRFTTAMWGVPAGVEAGTGRSYLR</sequence>
<dbReference type="Proteomes" id="UP000319769">
    <property type="component" value="Unassembled WGS sequence"/>
</dbReference>
<evidence type="ECO:0000313" key="2">
    <source>
        <dbReference type="EMBL" id="KAA9150935.1"/>
    </source>
</evidence>
<protein>
    <submittedName>
        <fullName evidence="2">Uncharacterized protein</fullName>
    </submittedName>
</protein>
<dbReference type="RefSeq" id="WP_144756597.1">
    <property type="nucleotide sequence ID" value="NZ_VMNW02000109.1"/>
</dbReference>
<organism evidence="2 3">
    <name type="scientific">Amycolatopsis acidicola</name>
    <dbReference type="NCBI Taxonomy" id="2596893"/>
    <lineage>
        <taxon>Bacteria</taxon>
        <taxon>Bacillati</taxon>
        <taxon>Actinomycetota</taxon>
        <taxon>Actinomycetes</taxon>
        <taxon>Pseudonocardiales</taxon>
        <taxon>Pseudonocardiaceae</taxon>
        <taxon>Amycolatopsis</taxon>
    </lineage>
</organism>
<evidence type="ECO:0000256" key="1">
    <source>
        <dbReference type="SAM" id="Phobius"/>
    </source>
</evidence>
<reference evidence="2" key="1">
    <citation type="submission" date="2019-09" db="EMBL/GenBank/DDBJ databases">
        <authorList>
            <person name="Teo W.F.A."/>
            <person name="Duangmal K."/>
        </authorList>
    </citation>
    <scope>NUCLEOTIDE SEQUENCE [LARGE SCALE GENOMIC DNA]</scope>
    <source>
        <strain evidence="2">K81G1</strain>
    </source>
</reference>
<dbReference type="AlphaFoldDB" id="A0A5N0UQE1"/>